<dbReference type="Pfam" id="PF00069">
    <property type="entry name" value="Pkinase"/>
    <property type="match status" value="1"/>
</dbReference>
<keyword evidence="9" id="KW-1185">Reference proteome</keyword>
<dbReference type="Gene3D" id="3.30.450.20">
    <property type="entry name" value="PAS domain"/>
    <property type="match status" value="3"/>
</dbReference>
<dbReference type="SMART" id="SM00220">
    <property type="entry name" value="S_TKc"/>
    <property type="match status" value="1"/>
</dbReference>
<dbReference type="PROSITE" id="PS50113">
    <property type="entry name" value="PAC"/>
    <property type="match status" value="2"/>
</dbReference>
<dbReference type="InterPro" id="IPR001610">
    <property type="entry name" value="PAC"/>
</dbReference>
<dbReference type="SMART" id="SM00091">
    <property type="entry name" value="PAS"/>
    <property type="match status" value="3"/>
</dbReference>
<keyword evidence="1" id="KW-0808">Transferase</keyword>
<feature type="domain" description="PAC" evidence="7">
    <location>
        <begin position="507"/>
        <end position="555"/>
    </location>
</feature>
<dbReference type="NCBIfam" id="TIGR00229">
    <property type="entry name" value="sensory_box"/>
    <property type="match status" value="3"/>
</dbReference>
<keyword evidence="3" id="KW-0418">Kinase</keyword>
<dbReference type="SMART" id="SM00086">
    <property type="entry name" value="PAC"/>
    <property type="match status" value="3"/>
</dbReference>
<evidence type="ECO:0000259" key="5">
    <source>
        <dbReference type="PROSITE" id="PS50011"/>
    </source>
</evidence>
<dbReference type="AlphaFoldDB" id="A0A9X1SGQ5"/>
<dbReference type="Proteomes" id="UP001139103">
    <property type="component" value="Unassembled WGS sequence"/>
</dbReference>
<keyword evidence="2" id="KW-0547">Nucleotide-binding</keyword>
<dbReference type="PROSITE" id="PS50011">
    <property type="entry name" value="PROTEIN_KINASE_DOM"/>
    <property type="match status" value="1"/>
</dbReference>
<protein>
    <submittedName>
        <fullName evidence="8">PAS domain S-box protein</fullName>
    </submittedName>
</protein>
<evidence type="ECO:0000256" key="3">
    <source>
        <dbReference type="ARBA" id="ARBA00022777"/>
    </source>
</evidence>
<dbReference type="CDD" id="cd14014">
    <property type="entry name" value="STKc_PknB_like"/>
    <property type="match status" value="1"/>
</dbReference>
<dbReference type="InterPro" id="IPR000014">
    <property type="entry name" value="PAS"/>
</dbReference>
<dbReference type="CDD" id="cd00130">
    <property type="entry name" value="PAS"/>
    <property type="match status" value="3"/>
</dbReference>
<organism evidence="8 9">
    <name type="scientific">Blastopirellula sediminis</name>
    <dbReference type="NCBI Taxonomy" id="2894196"/>
    <lineage>
        <taxon>Bacteria</taxon>
        <taxon>Pseudomonadati</taxon>
        <taxon>Planctomycetota</taxon>
        <taxon>Planctomycetia</taxon>
        <taxon>Pirellulales</taxon>
        <taxon>Pirellulaceae</taxon>
        <taxon>Blastopirellula</taxon>
    </lineage>
</organism>
<evidence type="ECO:0000313" key="9">
    <source>
        <dbReference type="Proteomes" id="UP001139103"/>
    </source>
</evidence>
<sequence length="789" mass="88637">MTQETDVNLLFGLIAMQSDLIDMRQFVDACTLWGSRKDESLADILVQQKWLLPEDKQHVDYLIKRRMQKAGGDVKKSLSSMPSDVKAVLESLGDDDILQTLGAVRQGDRITMTGVISADSLSDERITRRGLHSTGGIGHVWLAYDKVLDREVALKELKANQVGSELNRQRFFREAQITAQLTHPGLVPVYDYVEDDRGTYYTMKFVKGRTFAEVISDYHDWRRQHSKTGVSSRLVQLLNQFVSICNTIAFAHSRLVIHRDLKAENVIVGDFGEVVVLDWGLAKRLDEGESPNDQKAVVSEMTLAPGEARETKTPSQTMQGDRLGTPAYMSPEQARGAVDLVDQRSDVYGLAAILYELLVGEPPFLGTSIVAVLDSVIHDSPKPPSECVAGIPRELELACLRGLAKKRDDRQQSASELGEEIQTWIAERAERKRTEQERERFFNLSLDLLTIIDTKGGLTQTNPAWETLLGWTEDDLHTKSVWDLIDPEDHPRAMKNHERILSGESLSEIEYRCRCKDGSRRWILWNAKLIPGESSIYLVGRDITERKQAEQTFHELLESAPDAMVVINDAGKIVLVNSQLERLFGYPREELLGGPIEVLVPKQFRVNHPKNVTAYMAAPSVRPMASGLDLMGERKDGTVFPVEVSLSPVETEQGRLVSCAVRDTTERKKERQELQALLESAPDAMVVVDVNRRIKFVNSQTERIFGFGRSELLGEVIEILMPERFRAGHPEKFASFVNDCHVRPMGAGLKLFGRRKDGSEFPVEISLSPVETDDGLLISCAIREVSHRE</sequence>
<evidence type="ECO:0000259" key="6">
    <source>
        <dbReference type="PROSITE" id="PS50112"/>
    </source>
</evidence>
<dbReference type="InterPro" id="IPR035965">
    <property type="entry name" value="PAS-like_dom_sf"/>
</dbReference>
<dbReference type="GO" id="GO:0005524">
    <property type="term" value="F:ATP binding"/>
    <property type="evidence" value="ECO:0007669"/>
    <property type="project" value="UniProtKB-KW"/>
</dbReference>
<dbReference type="InterPro" id="IPR000700">
    <property type="entry name" value="PAS-assoc_C"/>
</dbReference>
<evidence type="ECO:0000259" key="7">
    <source>
        <dbReference type="PROSITE" id="PS50113"/>
    </source>
</evidence>
<feature type="domain" description="PAS" evidence="6">
    <location>
        <begin position="670"/>
        <end position="723"/>
    </location>
</feature>
<gene>
    <name evidence="8" type="ORF">LOC68_11100</name>
</gene>
<feature type="domain" description="Protein kinase" evidence="5">
    <location>
        <begin position="126"/>
        <end position="425"/>
    </location>
</feature>
<dbReference type="InterPro" id="IPR008271">
    <property type="entry name" value="Ser/Thr_kinase_AS"/>
</dbReference>
<evidence type="ECO:0000256" key="2">
    <source>
        <dbReference type="ARBA" id="ARBA00022741"/>
    </source>
</evidence>
<proteinExistence type="predicted"/>
<reference evidence="8" key="1">
    <citation type="submission" date="2021-11" db="EMBL/GenBank/DDBJ databases">
        <title>Genome sequence.</title>
        <authorList>
            <person name="Sun Q."/>
        </authorList>
    </citation>
    <scope>NUCLEOTIDE SEQUENCE</scope>
    <source>
        <strain evidence="8">JC732</strain>
    </source>
</reference>
<dbReference type="SUPFAM" id="SSF56112">
    <property type="entry name" value="Protein kinase-like (PK-like)"/>
    <property type="match status" value="1"/>
</dbReference>
<dbReference type="Gene3D" id="3.30.200.20">
    <property type="entry name" value="Phosphorylase Kinase, domain 1"/>
    <property type="match status" value="1"/>
</dbReference>
<evidence type="ECO:0000256" key="4">
    <source>
        <dbReference type="ARBA" id="ARBA00022840"/>
    </source>
</evidence>
<name>A0A9X1SGQ5_9BACT</name>
<comment type="caution">
    <text evidence="8">The sequence shown here is derived from an EMBL/GenBank/DDBJ whole genome shotgun (WGS) entry which is preliminary data.</text>
</comment>
<feature type="domain" description="PAS" evidence="6">
    <location>
        <begin position="549"/>
        <end position="593"/>
    </location>
</feature>
<dbReference type="GO" id="GO:0004674">
    <property type="term" value="F:protein serine/threonine kinase activity"/>
    <property type="evidence" value="ECO:0007669"/>
    <property type="project" value="TreeGrafter"/>
</dbReference>
<dbReference type="Pfam" id="PF00989">
    <property type="entry name" value="PAS"/>
    <property type="match status" value="1"/>
</dbReference>
<dbReference type="EMBL" id="JAJKFT010000008">
    <property type="protein sequence ID" value="MCC9628946.1"/>
    <property type="molecule type" value="Genomic_DNA"/>
</dbReference>
<dbReference type="InterPro" id="IPR013767">
    <property type="entry name" value="PAS_fold"/>
</dbReference>
<evidence type="ECO:0000256" key="1">
    <source>
        <dbReference type="ARBA" id="ARBA00022679"/>
    </source>
</evidence>
<dbReference type="PROSITE" id="PS00108">
    <property type="entry name" value="PROTEIN_KINASE_ST"/>
    <property type="match status" value="1"/>
</dbReference>
<dbReference type="PROSITE" id="PS50112">
    <property type="entry name" value="PAS"/>
    <property type="match status" value="3"/>
</dbReference>
<accession>A0A9X1SGQ5</accession>
<dbReference type="PANTHER" id="PTHR43289:SF6">
    <property type="entry name" value="SERINE_THREONINE-PROTEIN KINASE NEKL-3"/>
    <property type="match status" value="1"/>
</dbReference>
<dbReference type="InterPro" id="IPR011009">
    <property type="entry name" value="Kinase-like_dom_sf"/>
</dbReference>
<evidence type="ECO:0000313" key="8">
    <source>
        <dbReference type="EMBL" id="MCC9628946.1"/>
    </source>
</evidence>
<dbReference type="RefSeq" id="WP_230218508.1">
    <property type="nucleotide sequence ID" value="NZ_JAJKFT010000008.1"/>
</dbReference>
<dbReference type="InterPro" id="IPR013655">
    <property type="entry name" value="PAS_fold_3"/>
</dbReference>
<dbReference type="SUPFAM" id="SSF55785">
    <property type="entry name" value="PYP-like sensor domain (PAS domain)"/>
    <property type="match status" value="3"/>
</dbReference>
<dbReference type="InterPro" id="IPR000719">
    <property type="entry name" value="Prot_kinase_dom"/>
</dbReference>
<dbReference type="GO" id="GO:0009882">
    <property type="term" value="F:blue light photoreceptor activity"/>
    <property type="evidence" value="ECO:0007669"/>
    <property type="project" value="UniProtKB-ARBA"/>
</dbReference>
<keyword evidence="4" id="KW-0067">ATP-binding</keyword>
<dbReference type="GO" id="GO:0006355">
    <property type="term" value="P:regulation of DNA-templated transcription"/>
    <property type="evidence" value="ECO:0007669"/>
    <property type="project" value="InterPro"/>
</dbReference>
<dbReference type="Gene3D" id="1.10.510.10">
    <property type="entry name" value="Transferase(Phosphotransferase) domain 1"/>
    <property type="match status" value="1"/>
</dbReference>
<dbReference type="PANTHER" id="PTHR43289">
    <property type="entry name" value="MITOGEN-ACTIVATED PROTEIN KINASE KINASE KINASE 20-RELATED"/>
    <property type="match status" value="1"/>
</dbReference>
<dbReference type="Pfam" id="PF13426">
    <property type="entry name" value="PAS_9"/>
    <property type="match status" value="1"/>
</dbReference>
<feature type="domain" description="PAC" evidence="7">
    <location>
        <begin position="626"/>
        <end position="676"/>
    </location>
</feature>
<feature type="domain" description="PAS" evidence="6">
    <location>
        <begin position="434"/>
        <end position="504"/>
    </location>
</feature>
<dbReference type="Pfam" id="PF08447">
    <property type="entry name" value="PAS_3"/>
    <property type="match status" value="1"/>
</dbReference>